<protein>
    <submittedName>
        <fullName evidence="1">Uncharacterized protein</fullName>
    </submittedName>
</protein>
<proteinExistence type="predicted"/>
<accession>A0A381UX28</accession>
<dbReference type="EMBL" id="UINC01007325">
    <property type="protein sequence ID" value="SVA32692.1"/>
    <property type="molecule type" value="Genomic_DNA"/>
</dbReference>
<reference evidence="1" key="1">
    <citation type="submission" date="2018-05" db="EMBL/GenBank/DDBJ databases">
        <authorList>
            <person name="Lanie J.A."/>
            <person name="Ng W.-L."/>
            <person name="Kazmierczak K.M."/>
            <person name="Andrzejewski T.M."/>
            <person name="Davidsen T.M."/>
            <person name="Wayne K.J."/>
            <person name="Tettelin H."/>
            <person name="Glass J.I."/>
            <person name="Rusch D."/>
            <person name="Podicherti R."/>
            <person name="Tsui H.-C.T."/>
            <person name="Winkler M.E."/>
        </authorList>
    </citation>
    <scope>NUCLEOTIDE SEQUENCE</scope>
</reference>
<gene>
    <name evidence="1" type="ORF">METZ01_LOCUS85546</name>
</gene>
<organism evidence="1">
    <name type="scientific">marine metagenome</name>
    <dbReference type="NCBI Taxonomy" id="408172"/>
    <lineage>
        <taxon>unclassified sequences</taxon>
        <taxon>metagenomes</taxon>
        <taxon>ecological metagenomes</taxon>
    </lineage>
</organism>
<name>A0A381UX28_9ZZZZ</name>
<evidence type="ECO:0000313" key="1">
    <source>
        <dbReference type="EMBL" id="SVA32692.1"/>
    </source>
</evidence>
<sequence length="34" mass="4064">MTPAFHNLSMVHIVILKFTHIINVYHTYDSIFIF</sequence>
<dbReference type="AlphaFoldDB" id="A0A381UX28"/>